<evidence type="ECO:0000256" key="8">
    <source>
        <dbReference type="PROSITE-ProRule" id="PRU00042"/>
    </source>
</evidence>
<dbReference type="PROSITE" id="PS50157">
    <property type="entry name" value="ZINC_FINGER_C2H2_2"/>
    <property type="match status" value="5"/>
</dbReference>
<keyword evidence="4 8" id="KW-0863">Zinc-finger</keyword>
<dbReference type="InterPro" id="IPR056438">
    <property type="entry name" value="Znf-C2H2_CTCF"/>
</dbReference>
<dbReference type="InterPro" id="IPR013087">
    <property type="entry name" value="Znf_C2H2_type"/>
</dbReference>
<evidence type="ECO:0000259" key="9">
    <source>
        <dbReference type="PROSITE" id="PS50157"/>
    </source>
</evidence>
<dbReference type="Proteomes" id="UP000639338">
    <property type="component" value="Unassembled WGS sequence"/>
</dbReference>
<sequence>METPQVIEKVCNGCQYYMCSKCIFISLDKNILTAHVNEKFDSIMCQNNRKKITCFGCSNNFYTKDSLLSHIVNDHQMSETDAKILIEKLLASNNEQIKENNNKKICGIKITSDVKIIPSKILLIKEQKKIDKPLELFSSNIDDNKILINEKNKLTTTTNINNKILKKSIDSKQQHFKCSIDNCTVRLLSNENMEYHKTCHNDKKIDNNDNFKCPECEQYKTKDWRNIASHLWRQHIIDMELYACDLCNYKTPSLSKLINQHRGIHSDDRPFICEYCGKGFKTNKQLRTHKIFHKNNNSNVTYQCNNCQRIFKNLRLLKLHNNTVHNEYKPFKCHYCDYSASTRSVLKLHLRRHTGEKPFSCDQCSYSTGDHNSLRRHKLRHLKLKPYNCHLCNYACIQSSTYKVHLKNKHPGMNHELLFSCKYCSYKSLNNGNLLTHISTKHENKETENTQINTN</sequence>
<protein>
    <recommendedName>
        <fullName evidence="9">C2H2-type domain-containing protein</fullName>
    </recommendedName>
</protein>
<dbReference type="GO" id="GO:0008270">
    <property type="term" value="F:zinc ion binding"/>
    <property type="evidence" value="ECO:0007669"/>
    <property type="project" value="UniProtKB-KW"/>
</dbReference>
<keyword evidence="7" id="KW-0539">Nucleus</keyword>
<accession>A0A834XLS0</accession>
<keyword evidence="3" id="KW-0677">Repeat</keyword>
<dbReference type="GO" id="GO:0005634">
    <property type="term" value="C:nucleus"/>
    <property type="evidence" value="ECO:0007669"/>
    <property type="project" value="UniProtKB-SubCell"/>
</dbReference>
<dbReference type="PROSITE" id="PS00028">
    <property type="entry name" value="ZINC_FINGER_C2H2_1"/>
    <property type="match status" value="5"/>
</dbReference>
<evidence type="ECO:0000256" key="5">
    <source>
        <dbReference type="ARBA" id="ARBA00022833"/>
    </source>
</evidence>
<dbReference type="PANTHER" id="PTHR24379">
    <property type="entry name" value="KRAB AND ZINC FINGER DOMAIN-CONTAINING"/>
    <property type="match status" value="1"/>
</dbReference>
<dbReference type="OrthoDB" id="5876240at2759"/>
<evidence type="ECO:0000256" key="7">
    <source>
        <dbReference type="ARBA" id="ARBA00023242"/>
    </source>
</evidence>
<dbReference type="GO" id="GO:0010468">
    <property type="term" value="P:regulation of gene expression"/>
    <property type="evidence" value="ECO:0007669"/>
    <property type="project" value="UniProtKB-ARBA"/>
</dbReference>
<evidence type="ECO:0000256" key="4">
    <source>
        <dbReference type="ARBA" id="ARBA00022771"/>
    </source>
</evidence>
<dbReference type="GO" id="GO:0003677">
    <property type="term" value="F:DNA binding"/>
    <property type="evidence" value="ECO:0007669"/>
    <property type="project" value="UniProtKB-KW"/>
</dbReference>
<dbReference type="EMBL" id="JACMRX010000005">
    <property type="protein sequence ID" value="KAF7988628.1"/>
    <property type="molecule type" value="Genomic_DNA"/>
</dbReference>
<dbReference type="InterPro" id="IPR036236">
    <property type="entry name" value="Znf_C2H2_sf"/>
</dbReference>
<feature type="domain" description="C2H2-type" evidence="9">
    <location>
        <begin position="359"/>
        <end position="386"/>
    </location>
</feature>
<dbReference type="FunFam" id="3.30.160.60:FF:000875">
    <property type="entry name" value="zinc finger protein 236 isoform X7"/>
    <property type="match status" value="1"/>
</dbReference>
<dbReference type="AlphaFoldDB" id="A0A834XLS0"/>
<comment type="subcellular location">
    <subcellularLocation>
        <location evidence="1">Nucleus</location>
    </subcellularLocation>
</comment>
<evidence type="ECO:0000313" key="11">
    <source>
        <dbReference type="Proteomes" id="UP000639338"/>
    </source>
</evidence>
<feature type="domain" description="C2H2-type" evidence="9">
    <location>
        <begin position="331"/>
        <end position="358"/>
    </location>
</feature>
<proteinExistence type="predicted"/>
<dbReference type="Pfam" id="PF23611">
    <property type="entry name" value="zf-C2H2_16"/>
    <property type="match status" value="1"/>
</dbReference>
<evidence type="ECO:0000256" key="2">
    <source>
        <dbReference type="ARBA" id="ARBA00022723"/>
    </source>
</evidence>
<dbReference type="SMART" id="SM00355">
    <property type="entry name" value="ZnF_C2H2"/>
    <property type="match status" value="10"/>
</dbReference>
<dbReference type="Gene3D" id="3.30.160.60">
    <property type="entry name" value="Classic Zinc Finger"/>
    <property type="match status" value="5"/>
</dbReference>
<dbReference type="FunFam" id="3.30.160.60:FF:000100">
    <property type="entry name" value="Zinc finger 45-like"/>
    <property type="match status" value="1"/>
</dbReference>
<keyword evidence="6" id="KW-0238">DNA-binding</keyword>
<feature type="domain" description="C2H2-type" evidence="9">
    <location>
        <begin position="302"/>
        <end position="330"/>
    </location>
</feature>
<gene>
    <name evidence="10" type="ORF">HCN44_001201</name>
</gene>
<organism evidence="10 11">
    <name type="scientific">Aphidius gifuensis</name>
    <name type="common">Parasitoid wasp</name>
    <dbReference type="NCBI Taxonomy" id="684658"/>
    <lineage>
        <taxon>Eukaryota</taxon>
        <taxon>Metazoa</taxon>
        <taxon>Ecdysozoa</taxon>
        <taxon>Arthropoda</taxon>
        <taxon>Hexapoda</taxon>
        <taxon>Insecta</taxon>
        <taxon>Pterygota</taxon>
        <taxon>Neoptera</taxon>
        <taxon>Endopterygota</taxon>
        <taxon>Hymenoptera</taxon>
        <taxon>Apocrita</taxon>
        <taxon>Ichneumonoidea</taxon>
        <taxon>Braconidae</taxon>
        <taxon>Aphidiinae</taxon>
        <taxon>Aphidius</taxon>
    </lineage>
</organism>
<keyword evidence="5" id="KW-0862">Zinc</keyword>
<evidence type="ECO:0000313" key="10">
    <source>
        <dbReference type="EMBL" id="KAF7988628.1"/>
    </source>
</evidence>
<keyword evidence="2" id="KW-0479">Metal-binding</keyword>
<feature type="domain" description="C2H2-type" evidence="9">
    <location>
        <begin position="271"/>
        <end position="298"/>
    </location>
</feature>
<dbReference type="SUPFAM" id="SSF57667">
    <property type="entry name" value="beta-beta-alpha zinc fingers"/>
    <property type="match status" value="5"/>
</dbReference>
<dbReference type="Pfam" id="PF00096">
    <property type="entry name" value="zf-C2H2"/>
    <property type="match status" value="2"/>
</dbReference>
<keyword evidence="11" id="KW-1185">Reference proteome</keyword>
<comment type="caution">
    <text evidence="10">The sequence shown here is derived from an EMBL/GenBank/DDBJ whole genome shotgun (WGS) entry which is preliminary data.</text>
</comment>
<evidence type="ECO:0000256" key="6">
    <source>
        <dbReference type="ARBA" id="ARBA00023125"/>
    </source>
</evidence>
<name>A0A834XLS0_APHGI</name>
<dbReference type="PANTHER" id="PTHR24379:SF121">
    <property type="entry name" value="C2H2-TYPE DOMAIN-CONTAINING PROTEIN"/>
    <property type="match status" value="1"/>
</dbReference>
<reference evidence="10 11" key="1">
    <citation type="submission" date="2020-08" db="EMBL/GenBank/DDBJ databases">
        <title>Aphidius gifuensis genome sequencing and assembly.</title>
        <authorList>
            <person name="Du Z."/>
        </authorList>
    </citation>
    <scope>NUCLEOTIDE SEQUENCE [LARGE SCALE GENOMIC DNA]</scope>
    <source>
        <strain evidence="10">YNYX2018</strain>
        <tissue evidence="10">Adults</tissue>
    </source>
</reference>
<feature type="domain" description="C2H2-type" evidence="9">
    <location>
        <begin position="242"/>
        <end position="270"/>
    </location>
</feature>
<evidence type="ECO:0000256" key="1">
    <source>
        <dbReference type="ARBA" id="ARBA00004123"/>
    </source>
</evidence>
<evidence type="ECO:0000256" key="3">
    <source>
        <dbReference type="ARBA" id="ARBA00022737"/>
    </source>
</evidence>